<sequence>MPLNEQISAGLPPGIPPELAGKVKHVLSGTSTSFSDITKDTEKHEDPIPWIPYSKVKFYTNAFIVKNDKILLGYKKRGLGVNKYNGFGGKVEPNETSLEAACRELEGQIRMSSQSAKLFIEESGVSTSLIHAGVLFFVSEDTEAAFHIDIYRGDGYENIEKDVKESDEMRPEWFEIDKIPFEKMWEDDVYWMPMLLERKRFWGRADFRFVPGDAGKEGKQARWWFGEMTLES</sequence>
<organism evidence="7 8">
    <name type="scientific">Marasmiellus scandens</name>
    <dbReference type="NCBI Taxonomy" id="2682957"/>
    <lineage>
        <taxon>Eukaryota</taxon>
        <taxon>Fungi</taxon>
        <taxon>Dikarya</taxon>
        <taxon>Basidiomycota</taxon>
        <taxon>Agaricomycotina</taxon>
        <taxon>Agaricomycetes</taxon>
        <taxon>Agaricomycetidae</taxon>
        <taxon>Agaricales</taxon>
        <taxon>Marasmiineae</taxon>
        <taxon>Omphalotaceae</taxon>
        <taxon>Marasmiellus</taxon>
    </lineage>
</organism>
<dbReference type="Proteomes" id="UP001498398">
    <property type="component" value="Unassembled WGS sequence"/>
</dbReference>
<evidence type="ECO:0000256" key="3">
    <source>
        <dbReference type="ARBA" id="ARBA00011245"/>
    </source>
</evidence>
<gene>
    <name evidence="7" type="ORF">VKT23_017600</name>
</gene>
<dbReference type="PANTHER" id="PTHR43758:SF2">
    <property type="entry name" value="OXIDIZED PURINE NUCLEOSIDE TRIPHOSPHATE HYDROLASE"/>
    <property type="match status" value="1"/>
</dbReference>
<dbReference type="InterPro" id="IPR015797">
    <property type="entry name" value="NUDIX_hydrolase-like_dom_sf"/>
</dbReference>
<name>A0ABR1IUM4_9AGAR</name>
<dbReference type="PRINTS" id="PR01403">
    <property type="entry name" value="8OXTPHPHTASE"/>
</dbReference>
<evidence type="ECO:0000256" key="4">
    <source>
        <dbReference type="ARBA" id="ARBA00022723"/>
    </source>
</evidence>
<evidence type="ECO:0000256" key="2">
    <source>
        <dbReference type="ARBA" id="ARBA00005582"/>
    </source>
</evidence>
<comment type="subunit">
    <text evidence="3">Monomer.</text>
</comment>
<proteinExistence type="inferred from homology"/>
<evidence type="ECO:0000313" key="7">
    <source>
        <dbReference type="EMBL" id="KAK7439377.1"/>
    </source>
</evidence>
<comment type="caution">
    <text evidence="7">The sequence shown here is derived from an EMBL/GenBank/DDBJ whole genome shotgun (WGS) entry which is preliminary data.</text>
</comment>
<keyword evidence="5" id="KW-0378">Hydrolase</keyword>
<evidence type="ECO:0000256" key="6">
    <source>
        <dbReference type="ARBA" id="ARBA00022842"/>
    </source>
</evidence>
<evidence type="ECO:0000256" key="5">
    <source>
        <dbReference type="ARBA" id="ARBA00022801"/>
    </source>
</evidence>
<keyword evidence="4" id="KW-0479">Metal-binding</keyword>
<comment type="cofactor">
    <cofactor evidence="1">
        <name>Mg(2+)</name>
        <dbReference type="ChEBI" id="CHEBI:18420"/>
    </cofactor>
</comment>
<protein>
    <recommendedName>
        <fullName evidence="9">Nudix hydrolase domain-containing protein</fullName>
    </recommendedName>
</protein>
<keyword evidence="6" id="KW-0460">Magnesium</keyword>
<keyword evidence="8" id="KW-1185">Reference proteome</keyword>
<dbReference type="InterPro" id="IPR003563">
    <property type="entry name" value="8ODP"/>
</dbReference>
<dbReference type="EMBL" id="JBANRG010000073">
    <property type="protein sequence ID" value="KAK7439377.1"/>
    <property type="molecule type" value="Genomic_DNA"/>
</dbReference>
<accession>A0ABR1IUM4</accession>
<dbReference type="SUPFAM" id="SSF55811">
    <property type="entry name" value="Nudix"/>
    <property type="match status" value="1"/>
</dbReference>
<evidence type="ECO:0000256" key="1">
    <source>
        <dbReference type="ARBA" id="ARBA00001946"/>
    </source>
</evidence>
<dbReference type="Gene3D" id="3.90.79.10">
    <property type="entry name" value="Nucleoside Triphosphate Pyrophosphohydrolase"/>
    <property type="match status" value="1"/>
</dbReference>
<dbReference type="PANTHER" id="PTHR43758">
    <property type="entry name" value="7,8-DIHYDRO-8-OXOGUANINE TRIPHOSPHATASE"/>
    <property type="match status" value="1"/>
</dbReference>
<dbReference type="CDD" id="cd03427">
    <property type="entry name" value="NUDIX_MTH1_Nudt1"/>
    <property type="match status" value="1"/>
</dbReference>
<evidence type="ECO:0008006" key="9">
    <source>
        <dbReference type="Google" id="ProtNLM"/>
    </source>
</evidence>
<reference evidence="7 8" key="1">
    <citation type="submission" date="2024-01" db="EMBL/GenBank/DDBJ databases">
        <title>A draft genome for the cacao thread blight pathogen Marasmiellus scandens.</title>
        <authorList>
            <person name="Baruah I.K."/>
            <person name="Leung J."/>
            <person name="Bukari Y."/>
            <person name="Amoako-Attah I."/>
            <person name="Meinhardt L.W."/>
            <person name="Bailey B.A."/>
            <person name="Cohen S.P."/>
        </authorList>
    </citation>
    <scope>NUCLEOTIDE SEQUENCE [LARGE SCALE GENOMIC DNA]</scope>
    <source>
        <strain evidence="7 8">GH-19</strain>
    </source>
</reference>
<comment type="similarity">
    <text evidence="2">Belongs to the Nudix hydrolase family.</text>
</comment>
<evidence type="ECO:0000313" key="8">
    <source>
        <dbReference type="Proteomes" id="UP001498398"/>
    </source>
</evidence>